<dbReference type="PANTHER" id="PTHR21646:SF76">
    <property type="entry name" value="UBIQUITIN CARBOXYL-TERMINAL HYDROLASE 32"/>
    <property type="match status" value="1"/>
</dbReference>
<dbReference type="PRINTS" id="PR00450">
    <property type="entry name" value="RECOVERIN"/>
</dbReference>
<dbReference type="SMART" id="SM00695">
    <property type="entry name" value="DUSP"/>
    <property type="match status" value="1"/>
</dbReference>
<evidence type="ECO:0000256" key="4">
    <source>
        <dbReference type="SAM" id="MobiDB-lite"/>
    </source>
</evidence>
<feature type="domain" description="USP" evidence="6">
    <location>
        <begin position="750"/>
        <end position="1766"/>
    </location>
</feature>
<feature type="compositionally biased region" description="Acidic residues" evidence="4">
    <location>
        <begin position="1627"/>
        <end position="1643"/>
    </location>
</feature>
<keyword evidence="9" id="KW-1185">Reference proteome</keyword>
<feature type="domain" description="EF-hand" evidence="5">
    <location>
        <begin position="274"/>
        <end position="309"/>
    </location>
</feature>
<keyword evidence="3" id="KW-0106">Calcium</keyword>
<dbReference type="InterPro" id="IPR001394">
    <property type="entry name" value="Peptidase_C19_UCH"/>
</dbReference>
<dbReference type="InterPro" id="IPR018247">
    <property type="entry name" value="EF_Hand_1_Ca_BS"/>
</dbReference>
<dbReference type="PANTHER" id="PTHR21646">
    <property type="entry name" value="UBIQUITIN CARBOXYL-TERMINAL HYDROLASE"/>
    <property type="match status" value="1"/>
</dbReference>
<dbReference type="InterPro" id="IPR006615">
    <property type="entry name" value="Pept_C19_DUSP"/>
</dbReference>
<dbReference type="Pfam" id="PF00443">
    <property type="entry name" value="UCH"/>
    <property type="match status" value="1"/>
</dbReference>
<evidence type="ECO:0000256" key="1">
    <source>
        <dbReference type="ARBA" id="ARBA00000707"/>
    </source>
</evidence>
<dbReference type="InterPro" id="IPR028889">
    <property type="entry name" value="USP"/>
</dbReference>
<dbReference type="CDD" id="cd00051">
    <property type="entry name" value="EFh"/>
    <property type="match status" value="1"/>
</dbReference>
<gene>
    <name evidence="8" type="ORF">CHILSU_LOCUS5850</name>
</gene>
<evidence type="ECO:0000313" key="9">
    <source>
        <dbReference type="Proteomes" id="UP001153292"/>
    </source>
</evidence>
<dbReference type="InterPro" id="IPR018200">
    <property type="entry name" value="USP_CS"/>
</dbReference>
<feature type="region of interest" description="Disordered" evidence="4">
    <location>
        <begin position="1069"/>
        <end position="1102"/>
    </location>
</feature>
<feature type="region of interest" description="Disordered" evidence="4">
    <location>
        <begin position="1619"/>
        <end position="1681"/>
    </location>
</feature>
<dbReference type="PROSITE" id="PS00973">
    <property type="entry name" value="USP_2"/>
    <property type="match status" value="1"/>
</dbReference>
<feature type="region of interest" description="Disordered" evidence="4">
    <location>
        <begin position="512"/>
        <end position="535"/>
    </location>
</feature>
<dbReference type="SUPFAM" id="SSF54001">
    <property type="entry name" value="Cysteine proteinases"/>
    <property type="match status" value="4"/>
</dbReference>
<dbReference type="Pfam" id="PF06337">
    <property type="entry name" value="DUSP"/>
    <property type="match status" value="1"/>
</dbReference>
<dbReference type="PROSITE" id="PS51283">
    <property type="entry name" value="DUSP"/>
    <property type="match status" value="1"/>
</dbReference>
<evidence type="ECO:0000259" key="5">
    <source>
        <dbReference type="PROSITE" id="PS50222"/>
    </source>
</evidence>
<reference evidence="8" key="1">
    <citation type="submission" date="2021-12" db="EMBL/GenBank/DDBJ databases">
        <authorList>
            <person name="King R."/>
        </authorList>
    </citation>
    <scope>NUCLEOTIDE SEQUENCE</scope>
</reference>
<accession>A0ABN8EDF7</accession>
<dbReference type="Gene3D" id="3.10.20.90">
    <property type="entry name" value="Phosphatidylinositol 3-kinase Catalytic Subunit, Chain A, domain 1"/>
    <property type="match status" value="1"/>
</dbReference>
<dbReference type="InterPro" id="IPR035927">
    <property type="entry name" value="DUSP-like_sf"/>
</dbReference>
<feature type="compositionally biased region" description="Basic and acidic residues" evidence="4">
    <location>
        <begin position="1079"/>
        <end position="1099"/>
    </location>
</feature>
<dbReference type="Gene3D" id="3.90.70.10">
    <property type="entry name" value="Cysteine proteinases"/>
    <property type="match status" value="5"/>
</dbReference>
<dbReference type="InterPro" id="IPR057368">
    <property type="entry name" value="USP32_N"/>
</dbReference>
<sequence>MGAKDSKPTFISYEDAVKRVPDSELRRIREAFKRCAGTNGTSLSLEAFVHEVLCDGVPYEVAEWLYQACGGTKRGIAFKELLCGIVVLTKGNLEEKIKFLWTLYVNNQSDSGTYIYKRDFARSLHLENTSLPVTGAQKTAEILLSLFGPGEKVTFEQFRSWLLIHKDATVLSQWLLSGGGHVVPDLETPTFYQTLAGVTHLEERDIIELEKCFWSLRNAAPTGQLDAESLTPLLSPPLPRTAVAGTVAAFDENRDGHVDFKELCCGLSAACRGPRTERLKFCFKIFDMDRDGVLNRKELVDMVEVLCTVANEALKLQGSRASTPDAEPEPCSGLNPDATLTDLRDKLVALPMKPMFQLGPDGEAENIIVSEEVTEDGTGGCEMALTLEDFLIWSVESADALVSPFLSLLVEVCHIVLGLRPQCEHQERDIVLGWLRREVARGYSVGQFWFLVGAEWWGAWLAHTAGAGHACCRAHNKHADDIVCDDSYTSTSTESMGSLLWRAESASLGSASSSGVSSAAAQRPPPHPGPIDNKRLRAHTPLKVRSLTGEGGHLRRDVTLAQHRDFELVPDALWRALALWYGGPDPLPRQVIRPPNSDVELELYPLELKILRHVPSTQTGGAPGVGLGVGGGVGSLGVGVGVGGSCPERQLAYTAAFSRLATVKQVTEFLCSALGLAREDVRLWALGTNTVLLDDERPTLLQLRLHERPRLLLERRNPDLTWPEEIGALSGSRATERRETLVAPHLPGATGLHNLGNTCFMNAALQAVWNTGPLTQYFNSDMHLYELNTANPLGTRGALALRFGELCKEVWSCSARSVAPLRVRWVVSRFARALGGGGQHDAQELLAWLLDALHEELNRGRLASPAPEPPPRPDQVAAAHAWEAFTARNFSILTELFYGQLKSRVRCDACGQHSVRFDTFNMLSLPLPMESYVRVQIRVILLDGSVPVKYGLRVNSEGTYLEMKQKLSELCGLAPESMLIVELSGATIGRVVEDGSRVRAGLGVGSGSLTAYELPPPLALPHHAPANGWCEEAQQWAEVSVARGSQPNSLCMPALFCFKRSRSEVLMSQSPPGAFYGRQDTDPVDYRSRTLPKETRETDSPTLSVKSLNIKPSSPCLKVKFGSSPSNMCKMDSAKDGFVSGQIQYLVAVHRKQCRQDAYFLSSQRCKPALFGVPLLVGLRAGMSGRDLYAAVWTQVARLLSPRPPAHDQSNHATDCDDSLGYEFPFTLRLVNGSGAWCGACAWPALCRGCALPSDARPLLMCCGGCGGSPSSRKPSLAAGWTHTANKLQRHASARLTRENLEDGEVTDAELGVVRCLELGGSRRLQLAIDWDPTALHLRYQTTREKICVEHSSVRECGAAAEAVDLASCLRAFTRDERLEAAYHCERCRAARPAYKKLQIWRAPPVLVRIVLIAEAGDLASCLRAFTRDERLEAAYHCERCRAARPAYKKLQIWRAPPVLVRIVLIAEAGDLASCLRAFTRDERLEAAYHCERCRAARPAYKKLQIWRAPPVLVRIVLIAEAGDLASCLRAFTRDERLEAAYHCERCRAARPAYKKLQIWRAPPVLIIHLKRFQYVNNKWIKSQKVVNFPFEDFDPTEFLAAVPQETILRHHELMKASAPAPSLQDQLEEEDAISETDTEDEEHSAPTTQQQPTKQTSKGVNRRRSSLAARRQRLESASLTATPVSDDNLVDFHQHRLLPDEDPFDLKYNLYAVVSHSGQLSGGHYVCYARNPSGTWLCYNDSACRSVSRHLIDPSAAYLLFYQRRRLHYTRYLPEVSGPPPAPPAADPDEPDLANNCVIA</sequence>
<dbReference type="PROSITE" id="PS50235">
    <property type="entry name" value="USP_3"/>
    <property type="match status" value="1"/>
</dbReference>
<name>A0ABN8EDF7_CHISP</name>
<dbReference type="EC" id="3.4.19.12" evidence="2"/>
<dbReference type="CDD" id="cd02257">
    <property type="entry name" value="Peptidase_C19"/>
    <property type="match status" value="1"/>
</dbReference>
<evidence type="ECO:0000256" key="2">
    <source>
        <dbReference type="ARBA" id="ARBA00012759"/>
    </source>
</evidence>
<dbReference type="Pfam" id="PF13202">
    <property type="entry name" value="EF-hand_5"/>
    <property type="match status" value="1"/>
</dbReference>
<feature type="domain" description="EF-hand" evidence="5">
    <location>
        <begin position="238"/>
        <end position="273"/>
    </location>
</feature>
<evidence type="ECO:0000313" key="8">
    <source>
        <dbReference type="EMBL" id="CAH0685650.1"/>
    </source>
</evidence>
<dbReference type="SUPFAM" id="SSF47473">
    <property type="entry name" value="EF-hand"/>
    <property type="match status" value="2"/>
</dbReference>
<comment type="catalytic activity">
    <reaction evidence="1">
        <text>Thiol-dependent hydrolysis of ester, thioester, amide, peptide and isopeptide bonds formed by the C-terminal Gly of ubiquitin (a 76-residue protein attached to proteins as an intracellular targeting signal).</text>
        <dbReference type="EC" id="3.4.19.12"/>
    </reaction>
</comment>
<protein>
    <recommendedName>
        <fullName evidence="2">ubiquitinyl hydrolase 1</fullName>
        <ecNumber evidence="2">3.4.19.12</ecNumber>
    </recommendedName>
</protein>
<dbReference type="Pfam" id="PF25265">
    <property type="entry name" value="USP32_N"/>
    <property type="match status" value="1"/>
</dbReference>
<dbReference type="Gene3D" id="3.30.2230.10">
    <property type="entry name" value="DUSP-like"/>
    <property type="match status" value="1"/>
</dbReference>
<dbReference type="PROSITE" id="PS00018">
    <property type="entry name" value="EF_HAND_1"/>
    <property type="match status" value="2"/>
</dbReference>
<organism evidence="8 9">
    <name type="scientific">Chilo suppressalis</name>
    <name type="common">Asiatic rice borer moth</name>
    <dbReference type="NCBI Taxonomy" id="168631"/>
    <lineage>
        <taxon>Eukaryota</taxon>
        <taxon>Metazoa</taxon>
        <taxon>Ecdysozoa</taxon>
        <taxon>Arthropoda</taxon>
        <taxon>Hexapoda</taxon>
        <taxon>Insecta</taxon>
        <taxon>Pterygota</taxon>
        <taxon>Neoptera</taxon>
        <taxon>Endopterygota</taxon>
        <taxon>Lepidoptera</taxon>
        <taxon>Glossata</taxon>
        <taxon>Ditrysia</taxon>
        <taxon>Pyraloidea</taxon>
        <taxon>Crambidae</taxon>
        <taxon>Crambinae</taxon>
        <taxon>Chilo</taxon>
    </lineage>
</organism>
<dbReference type="PROSITE" id="PS50222">
    <property type="entry name" value="EF_HAND_2"/>
    <property type="match status" value="2"/>
</dbReference>
<dbReference type="InterPro" id="IPR002048">
    <property type="entry name" value="EF_hand_dom"/>
</dbReference>
<dbReference type="Gene3D" id="1.10.238.10">
    <property type="entry name" value="EF-hand"/>
    <property type="match status" value="2"/>
</dbReference>
<feature type="compositionally biased region" description="Low complexity" evidence="4">
    <location>
        <begin position="1647"/>
        <end position="1657"/>
    </location>
</feature>
<feature type="compositionally biased region" description="Low complexity" evidence="4">
    <location>
        <begin position="512"/>
        <end position="521"/>
    </location>
</feature>
<dbReference type="Proteomes" id="UP001153292">
    <property type="component" value="Chromosome 21"/>
</dbReference>
<proteinExistence type="predicted"/>
<feature type="domain" description="DUSP" evidence="7">
    <location>
        <begin position="422"/>
        <end position="592"/>
    </location>
</feature>
<dbReference type="InterPro" id="IPR011992">
    <property type="entry name" value="EF-hand-dom_pair"/>
</dbReference>
<dbReference type="InterPro" id="IPR050185">
    <property type="entry name" value="Ub_carboxyl-term_hydrolase"/>
</dbReference>
<dbReference type="SUPFAM" id="SSF143791">
    <property type="entry name" value="DUSP-like"/>
    <property type="match status" value="1"/>
</dbReference>
<evidence type="ECO:0000259" key="6">
    <source>
        <dbReference type="PROSITE" id="PS50235"/>
    </source>
</evidence>
<dbReference type="EMBL" id="OU963914">
    <property type="protein sequence ID" value="CAH0685650.1"/>
    <property type="molecule type" value="Genomic_DNA"/>
</dbReference>
<evidence type="ECO:0000259" key="7">
    <source>
        <dbReference type="PROSITE" id="PS51283"/>
    </source>
</evidence>
<dbReference type="PROSITE" id="PS00972">
    <property type="entry name" value="USP_1"/>
    <property type="match status" value="1"/>
</dbReference>
<dbReference type="SMART" id="SM00054">
    <property type="entry name" value="EFh"/>
    <property type="match status" value="2"/>
</dbReference>
<dbReference type="InterPro" id="IPR038765">
    <property type="entry name" value="Papain-like_cys_pep_sf"/>
</dbReference>
<evidence type="ECO:0000256" key="3">
    <source>
        <dbReference type="ARBA" id="ARBA00022837"/>
    </source>
</evidence>